<evidence type="ECO:0000259" key="3">
    <source>
        <dbReference type="Pfam" id="PF24476"/>
    </source>
</evidence>
<dbReference type="PANTHER" id="PTHR46082:SF11">
    <property type="entry name" value="AAA+ ATPASE DOMAIN-CONTAINING PROTEIN-RELATED"/>
    <property type="match status" value="1"/>
</dbReference>
<dbReference type="Pfam" id="PF01048">
    <property type="entry name" value="PNP_UDP_1"/>
    <property type="match status" value="1"/>
</dbReference>
<feature type="compositionally biased region" description="Polar residues" evidence="1">
    <location>
        <begin position="389"/>
        <end position="398"/>
    </location>
</feature>
<gene>
    <name evidence="4" type="ORF">B0T10DRAFT_609949</name>
</gene>
<accession>A0A9P8VVH0</accession>
<dbReference type="InterPro" id="IPR053137">
    <property type="entry name" value="NLR-like"/>
</dbReference>
<name>A0A9P8VVH0_9HYPO</name>
<organism evidence="4 5">
    <name type="scientific">Thelonectria olida</name>
    <dbReference type="NCBI Taxonomy" id="1576542"/>
    <lineage>
        <taxon>Eukaryota</taxon>
        <taxon>Fungi</taxon>
        <taxon>Dikarya</taxon>
        <taxon>Ascomycota</taxon>
        <taxon>Pezizomycotina</taxon>
        <taxon>Sordariomycetes</taxon>
        <taxon>Hypocreomycetidae</taxon>
        <taxon>Hypocreales</taxon>
        <taxon>Nectriaceae</taxon>
        <taxon>Thelonectria</taxon>
    </lineage>
</organism>
<dbReference type="GO" id="GO:0009116">
    <property type="term" value="P:nucleoside metabolic process"/>
    <property type="evidence" value="ECO:0007669"/>
    <property type="project" value="InterPro"/>
</dbReference>
<keyword evidence="5" id="KW-1185">Reference proteome</keyword>
<dbReference type="InterPro" id="IPR000845">
    <property type="entry name" value="Nucleoside_phosphorylase_d"/>
</dbReference>
<evidence type="ECO:0008006" key="6">
    <source>
        <dbReference type="Google" id="ProtNLM"/>
    </source>
</evidence>
<proteinExistence type="predicted"/>
<dbReference type="PANTHER" id="PTHR46082">
    <property type="entry name" value="ATP/GTP-BINDING PROTEIN-RELATED"/>
    <property type="match status" value="1"/>
</dbReference>
<evidence type="ECO:0000256" key="1">
    <source>
        <dbReference type="SAM" id="MobiDB-lite"/>
    </source>
</evidence>
<dbReference type="Gene3D" id="3.40.50.1580">
    <property type="entry name" value="Nucleoside phosphorylase domain"/>
    <property type="match status" value="1"/>
</dbReference>
<evidence type="ECO:0000259" key="2">
    <source>
        <dbReference type="Pfam" id="PF01048"/>
    </source>
</evidence>
<feature type="region of interest" description="Disordered" evidence="1">
    <location>
        <begin position="926"/>
        <end position="989"/>
    </location>
</feature>
<reference evidence="4 5" key="1">
    <citation type="journal article" date="2021" name="Nat. Commun.">
        <title>Genetic determinants of endophytism in the Arabidopsis root mycobiome.</title>
        <authorList>
            <person name="Mesny F."/>
            <person name="Miyauchi S."/>
            <person name="Thiergart T."/>
            <person name="Pickel B."/>
            <person name="Atanasova L."/>
            <person name="Karlsson M."/>
            <person name="Huettel B."/>
            <person name="Barry K.W."/>
            <person name="Haridas S."/>
            <person name="Chen C."/>
            <person name="Bauer D."/>
            <person name="Andreopoulos W."/>
            <person name="Pangilinan J."/>
            <person name="LaButti K."/>
            <person name="Riley R."/>
            <person name="Lipzen A."/>
            <person name="Clum A."/>
            <person name="Drula E."/>
            <person name="Henrissat B."/>
            <person name="Kohler A."/>
            <person name="Grigoriev I.V."/>
            <person name="Martin F.M."/>
            <person name="Hacquard S."/>
        </authorList>
    </citation>
    <scope>NUCLEOTIDE SEQUENCE [LARGE SCALE GENOMIC DNA]</scope>
    <source>
        <strain evidence="4 5">MPI-CAGE-CH-0241</strain>
    </source>
</reference>
<feature type="region of interest" description="Disordered" evidence="1">
    <location>
        <begin position="386"/>
        <end position="407"/>
    </location>
</feature>
<dbReference type="Pfam" id="PF24476">
    <property type="entry name" value="DUF7580"/>
    <property type="match status" value="1"/>
</dbReference>
<dbReference type="GO" id="GO:0003824">
    <property type="term" value="F:catalytic activity"/>
    <property type="evidence" value="ECO:0007669"/>
    <property type="project" value="InterPro"/>
</dbReference>
<dbReference type="EMBL" id="JAGPYM010000030">
    <property type="protein sequence ID" value="KAH6877239.1"/>
    <property type="molecule type" value="Genomic_DNA"/>
</dbReference>
<feature type="domain" description="DUF7580" evidence="3">
    <location>
        <begin position="180"/>
        <end position="524"/>
    </location>
</feature>
<sequence>MEPTHTMACGGKDTATSLQLTYKTVQQIAQSLWIAEKDEELKTFHASLMAYCTIIQDHLNRISNAASVVMDGNLIALLLAPNKPISTASFCGRSIAARLRELSRIRDQIQRTGDNTANLNVFQSCLDFGSTPELRKEFVKSLATCEEELRTRYPEDPPQWAPDDLAPRINIGEPSFAVWSAAQSTFKALVACVNCPCTPTHDFGARLCLGTYRKPELESDVDKDDGVDFDMFLSMRQDWHEVRIHTAKERLVQIVVDQAEVSQPKTRRPITMKVNQLCKPIAKSMAAYRLEFKVARGQLFKLRSERSNSSVDKSRSAVSLDEFLRDRTGSFTERTKRILAVILSSAVFHLHNTPWLQPTWNSSDVLFFRTASSTVPLRPFIQTPLDTGHQPSLDQDNTGQDDIDPDDIDPDDLLSHQCPTLVTLAMMLLEVYFVTPFNVLAQRYNVDLGSGTESSPFARYMDVNVVFQACRKEIPDNSQFYWAVENCLDPKVWEDEEGNRLDDPTLRTKIYQEVVLPLETELSQAYSSIPIDDLDRFVQKVDFAGWGPTMHMWHQQTNAEGSRANSLVPLTPYYPRCSPTPQLCRQYSEDVFREGGAERGTQSITRRPSPLLTGFEAEPALEHSDSFDVETHSPWAYTVGILCALPKELLAVRALFDSKHSDPKHLRGDSNSYALGTMNDHMVVAACLPSGEYGTNAAADSASNMKRSFPSIRFCFLVGIGGGAPTEVNDIRLGDVVVSVPKTTFPGVIQYDRGKQSEGSTFELTGALQPPPRYLMTAISSLRSNPDLPSNALEPYLEDIVRRVPASFKAQYGHPGQENDHLFKLACSACLAHGECAAGDSHIQRRPCRPTNHPEVHYGLIASGNRVLKDAKVRDQWARKYGILCFEMEAAGVMNTFPCLVIRGICDYADSYKNDQWQNYAAATAAATTTPSATTTPTTTPSGTPTTTPSGTPTTTPAGTPTTTPAGTPTTTPSITSTPTGTPTSSFTTTSSTFVPADLFPCTEDSDCIGVRICDFVRCGCLNLMCTPITSTSTSTSSTTTATTTTPMQTPIDTPINTPTPIWTPIRPPVWTPIVKFEK</sequence>
<evidence type="ECO:0000313" key="4">
    <source>
        <dbReference type="EMBL" id="KAH6877239.1"/>
    </source>
</evidence>
<dbReference type="OrthoDB" id="1577640at2759"/>
<dbReference type="SUPFAM" id="SSF53167">
    <property type="entry name" value="Purine and uridine phosphorylases"/>
    <property type="match status" value="1"/>
</dbReference>
<dbReference type="Proteomes" id="UP000777438">
    <property type="component" value="Unassembled WGS sequence"/>
</dbReference>
<feature type="region of interest" description="Disordered" evidence="1">
    <location>
        <begin position="1033"/>
        <end position="1064"/>
    </location>
</feature>
<feature type="domain" description="Nucleoside phosphorylase" evidence="2">
    <location>
        <begin position="638"/>
        <end position="924"/>
    </location>
</feature>
<comment type="caution">
    <text evidence="4">The sequence shown here is derived from an EMBL/GenBank/DDBJ whole genome shotgun (WGS) entry which is preliminary data.</text>
</comment>
<dbReference type="InterPro" id="IPR056002">
    <property type="entry name" value="DUF7580"/>
</dbReference>
<protein>
    <recommendedName>
        <fullName evidence="6">Nucleoside phosphorylase domain-containing protein</fullName>
    </recommendedName>
</protein>
<evidence type="ECO:0000313" key="5">
    <source>
        <dbReference type="Proteomes" id="UP000777438"/>
    </source>
</evidence>
<dbReference type="InterPro" id="IPR035994">
    <property type="entry name" value="Nucleoside_phosphorylase_sf"/>
</dbReference>
<dbReference type="AlphaFoldDB" id="A0A9P8VVH0"/>